<accession>A0ACB9BLG2</accession>
<gene>
    <name evidence="1" type="ORF">L2E82_33976</name>
</gene>
<reference evidence="1 2" key="2">
    <citation type="journal article" date="2022" name="Mol. Ecol. Resour.">
        <title>The genomes of chicory, endive, great burdock and yacon provide insights into Asteraceae paleo-polyploidization history and plant inulin production.</title>
        <authorList>
            <person name="Fan W."/>
            <person name="Wang S."/>
            <person name="Wang H."/>
            <person name="Wang A."/>
            <person name="Jiang F."/>
            <person name="Liu H."/>
            <person name="Zhao H."/>
            <person name="Xu D."/>
            <person name="Zhang Y."/>
        </authorList>
    </citation>
    <scope>NUCLEOTIDE SEQUENCE [LARGE SCALE GENOMIC DNA]</scope>
    <source>
        <strain evidence="2">cv. Punajuju</strain>
        <tissue evidence="1">Leaves</tissue>
    </source>
</reference>
<evidence type="ECO:0000313" key="1">
    <source>
        <dbReference type="EMBL" id="KAI3722846.1"/>
    </source>
</evidence>
<name>A0ACB9BLG2_CICIN</name>
<dbReference type="Proteomes" id="UP001055811">
    <property type="component" value="Linkage Group LG06"/>
</dbReference>
<dbReference type="EMBL" id="CM042014">
    <property type="protein sequence ID" value="KAI3722846.1"/>
    <property type="molecule type" value="Genomic_DNA"/>
</dbReference>
<protein>
    <submittedName>
        <fullName evidence="1">Uncharacterized protein</fullName>
    </submittedName>
</protein>
<reference evidence="2" key="1">
    <citation type="journal article" date="2022" name="Mol. Ecol. Resour.">
        <title>The genomes of chicory, endive, great burdock and yacon provide insights into Asteraceae palaeo-polyploidization history and plant inulin production.</title>
        <authorList>
            <person name="Fan W."/>
            <person name="Wang S."/>
            <person name="Wang H."/>
            <person name="Wang A."/>
            <person name="Jiang F."/>
            <person name="Liu H."/>
            <person name="Zhao H."/>
            <person name="Xu D."/>
            <person name="Zhang Y."/>
        </authorList>
    </citation>
    <scope>NUCLEOTIDE SEQUENCE [LARGE SCALE GENOMIC DNA]</scope>
    <source>
        <strain evidence="2">cv. Punajuju</strain>
    </source>
</reference>
<keyword evidence="2" id="KW-1185">Reference proteome</keyword>
<comment type="caution">
    <text evidence="1">The sequence shown here is derived from an EMBL/GenBank/DDBJ whole genome shotgun (WGS) entry which is preliminary data.</text>
</comment>
<evidence type="ECO:0000313" key="2">
    <source>
        <dbReference type="Proteomes" id="UP001055811"/>
    </source>
</evidence>
<sequence length="108" mass="12244">MDGNLVNYCSSPLSNWFENHSIKPRSPPSFSVSFLPALSRITPMRENEGHGRGTMRDTRKKERHGTAMSLTITKLQNSKIPVRGLLGNNHLVRVFFCLDFSPSIEWAK</sequence>
<proteinExistence type="predicted"/>
<organism evidence="1 2">
    <name type="scientific">Cichorium intybus</name>
    <name type="common">Chicory</name>
    <dbReference type="NCBI Taxonomy" id="13427"/>
    <lineage>
        <taxon>Eukaryota</taxon>
        <taxon>Viridiplantae</taxon>
        <taxon>Streptophyta</taxon>
        <taxon>Embryophyta</taxon>
        <taxon>Tracheophyta</taxon>
        <taxon>Spermatophyta</taxon>
        <taxon>Magnoliopsida</taxon>
        <taxon>eudicotyledons</taxon>
        <taxon>Gunneridae</taxon>
        <taxon>Pentapetalae</taxon>
        <taxon>asterids</taxon>
        <taxon>campanulids</taxon>
        <taxon>Asterales</taxon>
        <taxon>Asteraceae</taxon>
        <taxon>Cichorioideae</taxon>
        <taxon>Cichorieae</taxon>
        <taxon>Cichoriinae</taxon>
        <taxon>Cichorium</taxon>
    </lineage>
</organism>